<evidence type="ECO:0000313" key="3">
    <source>
        <dbReference type="Proteomes" id="UP000811545"/>
    </source>
</evidence>
<proteinExistence type="predicted"/>
<sequence>MVQFKNVSFVDLLDSISSNSPVPGGGSVSALLLSLAGALSRKVCSISKKQGYLPEYNDKCASIIQKGLELAEEDADKYLKVIESFRHKTGIKDSLHQAALTPLKISFEGLAFMDTALDLSLKGNSKAITDALISSLMAQIATLGGILNARINLEEMPPGSLRDEIISCLKEIINNYRSKERQISAVVDSYLKTVDTFE</sequence>
<dbReference type="SUPFAM" id="SSF101262">
    <property type="entry name" value="Methenyltetrahydrofolate cyclohydrolase-like"/>
    <property type="match status" value="1"/>
</dbReference>
<accession>A0A9E2BES4</accession>
<evidence type="ECO:0000259" key="1">
    <source>
        <dbReference type="Pfam" id="PF04961"/>
    </source>
</evidence>
<protein>
    <recommendedName>
        <fullName evidence="1">Cyclodeaminase/cyclohydrolase domain-containing protein</fullName>
    </recommendedName>
</protein>
<organism evidence="2 3">
    <name type="scientific">Psychracetigena formicireducens</name>
    <dbReference type="NCBI Taxonomy" id="2986056"/>
    <lineage>
        <taxon>Bacteria</taxon>
        <taxon>Bacillati</taxon>
        <taxon>Candidatus Lithacetigenota</taxon>
        <taxon>Candidatus Psychracetigena</taxon>
    </lineage>
</organism>
<name>A0A9E2BES4_PSYF1</name>
<dbReference type="AlphaFoldDB" id="A0A9E2BES4"/>
<feature type="domain" description="Cyclodeaminase/cyclohydrolase" evidence="1">
    <location>
        <begin position="11"/>
        <end position="157"/>
    </location>
</feature>
<dbReference type="Gene3D" id="1.20.120.680">
    <property type="entry name" value="Formiminotetrahydrofolate cyclodeaminase monomer, up-and-down helical bundle"/>
    <property type="match status" value="1"/>
</dbReference>
<dbReference type="EMBL" id="QLTW01000003">
    <property type="protein sequence ID" value="MBT9144275.1"/>
    <property type="molecule type" value="Genomic_DNA"/>
</dbReference>
<comment type="caution">
    <text evidence="2">The sequence shown here is derived from an EMBL/GenBank/DDBJ whole genome shotgun (WGS) entry which is preliminary data.</text>
</comment>
<reference evidence="2 3" key="1">
    <citation type="journal article" date="2021" name="bioRxiv">
        <title>Unique metabolic strategies in Hadean analogues reveal hints for primordial physiology.</title>
        <authorList>
            <person name="Nobu M.K."/>
            <person name="Nakai R."/>
            <person name="Tamazawa S."/>
            <person name="Mori H."/>
            <person name="Toyoda A."/>
            <person name="Ijiri A."/>
            <person name="Suzuki S."/>
            <person name="Kurokawa K."/>
            <person name="Kamagata Y."/>
            <person name="Tamaki H."/>
        </authorList>
    </citation>
    <scope>NUCLEOTIDE SEQUENCE [LARGE SCALE GENOMIC DNA]</scope>
    <source>
        <strain evidence="2">BS525</strain>
    </source>
</reference>
<dbReference type="GO" id="GO:0003824">
    <property type="term" value="F:catalytic activity"/>
    <property type="evidence" value="ECO:0007669"/>
    <property type="project" value="InterPro"/>
</dbReference>
<dbReference type="Proteomes" id="UP000811545">
    <property type="component" value="Unassembled WGS sequence"/>
</dbReference>
<dbReference type="Pfam" id="PF04961">
    <property type="entry name" value="FTCD_C"/>
    <property type="match status" value="1"/>
</dbReference>
<dbReference type="InterPro" id="IPR007044">
    <property type="entry name" value="Cyclodeamin/CycHdrlase"/>
</dbReference>
<dbReference type="InterPro" id="IPR036178">
    <property type="entry name" value="Formintransfe-cycloase-like_sf"/>
</dbReference>
<gene>
    <name evidence="2" type="ORF">DDT42_00107</name>
</gene>
<evidence type="ECO:0000313" key="2">
    <source>
        <dbReference type="EMBL" id="MBT9144275.1"/>
    </source>
</evidence>